<proteinExistence type="predicted"/>
<dbReference type="PANTHER" id="PTHR35596">
    <property type="entry name" value="DUF2263 DOMAIN-CONTAINING PROTEIN"/>
    <property type="match status" value="1"/>
</dbReference>
<dbReference type="NCBIfam" id="TIGR02452">
    <property type="entry name" value="TIGR02452 family protein"/>
    <property type="match status" value="1"/>
</dbReference>
<sequence length="330" mass="36394">MRLIDFEKRAVVKGTSKHTKAMDWRTSKIMKAGVIIQQERLPPGINGKEEERGTGNWAQRRVVSQDTIARSSSITAEHSAQGATLDSDFVSKQLPPLPPLAADAHEPSPVLIVNSDAFTLARKLINEDPENATGKTAVLNLASDIRPGGGWDFTLSKTQEEALCYSSTLFPTLLPSYYPWPNLGPGSDAGVFSPGIVIFKDDLDHDCVDLPLEERRVVSVITVAAPYGPRLTEDEQGFAKEDDLKDLREKIRLVYRMAGWNNKKFLVLGAMGCGVYRCPPVVVAQEMRDILFEPEFRGHFKKVVFAVYSAPGNGAANFKIFEDAFRGAEV</sequence>
<dbReference type="PANTHER" id="PTHR35596:SF1">
    <property type="entry name" value="MICROBIAL-TYPE PARG CATALYTIC DOMAIN-CONTAINING PROTEIN"/>
    <property type="match status" value="1"/>
</dbReference>
<dbReference type="Proteomes" id="UP000799118">
    <property type="component" value="Unassembled WGS sequence"/>
</dbReference>
<gene>
    <name evidence="2" type="ORF">BT96DRAFT_964281</name>
</gene>
<name>A0A6A4I197_9AGAR</name>
<dbReference type="OrthoDB" id="9985428at2759"/>
<evidence type="ECO:0000259" key="1">
    <source>
        <dbReference type="Pfam" id="PF10021"/>
    </source>
</evidence>
<evidence type="ECO:0000313" key="3">
    <source>
        <dbReference type="Proteomes" id="UP000799118"/>
    </source>
</evidence>
<dbReference type="EMBL" id="ML769419">
    <property type="protein sequence ID" value="KAE9404121.1"/>
    <property type="molecule type" value="Genomic_DNA"/>
</dbReference>
<reference evidence="2" key="1">
    <citation type="journal article" date="2019" name="Environ. Microbiol.">
        <title>Fungal ecological strategies reflected in gene transcription - a case study of two litter decomposers.</title>
        <authorList>
            <person name="Barbi F."/>
            <person name="Kohler A."/>
            <person name="Barry K."/>
            <person name="Baskaran P."/>
            <person name="Daum C."/>
            <person name="Fauchery L."/>
            <person name="Ihrmark K."/>
            <person name="Kuo A."/>
            <person name="LaButti K."/>
            <person name="Lipzen A."/>
            <person name="Morin E."/>
            <person name="Grigoriev I.V."/>
            <person name="Henrissat B."/>
            <person name="Lindahl B."/>
            <person name="Martin F."/>
        </authorList>
    </citation>
    <scope>NUCLEOTIDE SEQUENCE</scope>
    <source>
        <strain evidence="2">JB14</strain>
    </source>
</reference>
<dbReference type="InterPro" id="IPR043472">
    <property type="entry name" value="Macro_dom-like"/>
</dbReference>
<feature type="domain" description="Microbial-type PARG catalytic" evidence="1">
    <location>
        <begin position="107"/>
        <end position="201"/>
    </location>
</feature>
<dbReference type="InterPro" id="IPR019261">
    <property type="entry name" value="PARG_cat_microbial"/>
</dbReference>
<protein>
    <recommendedName>
        <fullName evidence="1">Microbial-type PARG catalytic domain-containing protein</fullName>
    </recommendedName>
</protein>
<keyword evidence="3" id="KW-1185">Reference proteome</keyword>
<dbReference type="Gene3D" id="3.40.220.10">
    <property type="entry name" value="Leucine Aminopeptidase, subunit E, domain 1"/>
    <property type="match status" value="1"/>
</dbReference>
<evidence type="ECO:0000313" key="2">
    <source>
        <dbReference type="EMBL" id="KAE9404121.1"/>
    </source>
</evidence>
<dbReference type="AlphaFoldDB" id="A0A6A4I197"/>
<accession>A0A6A4I197</accession>
<dbReference type="Pfam" id="PF10021">
    <property type="entry name" value="PARG_cat_microb"/>
    <property type="match status" value="1"/>
</dbReference>
<dbReference type="InterPro" id="IPR012664">
    <property type="entry name" value="CHP02452"/>
</dbReference>
<organism evidence="2 3">
    <name type="scientific">Gymnopus androsaceus JB14</name>
    <dbReference type="NCBI Taxonomy" id="1447944"/>
    <lineage>
        <taxon>Eukaryota</taxon>
        <taxon>Fungi</taxon>
        <taxon>Dikarya</taxon>
        <taxon>Basidiomycota</taxon>
        <taxon>Agaricomycotina</taxon>
        <taxon>Agaricomycetes</taxon>
        <taxon>Agaricomycetidae</taxon>
        <taxon>Agaricales</taxon>
        <taxon>Marasmiineae</taxon>
        <taxon>Omphalotaceae</taxon>
        <taxon>Gymnopus</taxon>
    </lineage>
</organism>
<dbReference type="SUPFAM" id="SSF52949">
    <property type="entry name" value="Macro domain-like"/>
    <property type="match status" value="1"/>
</dbReference>